<accession>A0A5B2V977</accession>
<feature type="domain" description="EamA" evidence="2">
    <location>
        <begin position="188"/>
        <end position="287"/>
    </location>
</feature>
<feature type="domain" description="EamA" evidence="2">
    <location>
        <begin position="6"/>
        <end position="137"/>
    </location>
</feature>
<feature type="transmembrane region" description="Helical" evidence="1">
    <location>
        <begin position="272"/>
        <end position="289"/>
    </location>
</feature>
<feature type="transmembrane region" description="Helical" evidence="1">
    <location>
        <begin position="60"/>
        <end position="81"/>
    </location>
</feature>
<feature type="transmembrane region" description="Helical" evidence="1">
    <location>
        <begin position="217"/>
        <end position="237"/>
    </location>
</feature>
<dbReference type="OrthoDB" id="9783707at2"/>
<name>A0A5B2V977_9HYPH</name>
<feature type="transmembrane region" description="Helical" evidence="1">
    <location>
        <begin position="182"/>
        <end position="205"/>
    </location>
</feature>
<gene>
    <name evidence="3" type="ORF">F0L46_18915</name>
</gene>
<keyword evidence="1" id="KW-0472">Membrane</keyword>
<reference evidence="3 4" key="2">
    <citation type="submission" date="2019-09" db="EMBL/GenBank/DDBJ databases">
        <authorList>
            <person name="Jin C."/>
        </authorList>
    </citation>
    <scope>NUCLEOTIDE SEQUENCE [LARGE SCALE GENOMIC DNA]</scope>
    <source>
        <strain evidence="3 4">BN140002</strain>
    </source>
</reference>
<dbReference type="InterPro" id="IPR000620">
    <property type="entry name" value="EamA_dom"/>
</dbReference>
<organism evidence="3 4">
    <name type="scientific">Salinarimonas soli</name>
    <dbReference type="NCBI Taxonomy" id="1638099"/>
    <lineage>
        <taxon>Bacteria</taxon>
        <taxon>Pseudomonadati</taxon>
        <taxon>Pseudomonadota</taxon>
        <taxon>Alphaproteobacteria</taxon>
        <taxon>Hyphomicrobiales</taxon>
        <taxon>Salinarimonadaceae</taxon>
        <taxon>Salinarimonas</taxon>
    </lineage>
</organism>
<feature type="transmembrane region" description="Helical" evidence="1">
    <location>
        <begin position="120"/>
        <end position="140"/>
    </location>
</feature>
<protein>
    <submittedName>
        <fullName evidence="3">EamA family transporter</fullName>
    </submittedName>
</protein>
<keyword evidence="1" id="KW-1133">Transmembrane helix</keyword>
<feature type="transmembrane region" description="Helical" evidence="1">
    <location>
        <begin position="93"/>
        <end position="114"/>
    </location>
</feature>
<dbReference type="PANTHER" id="PTHR22911">
    <property type="entry name" value="ACYL-MALONYL CONDENSING ENZYME-RELATED"/>
    <property type="match status" value="1"/>
</dbReference>
<dbReference type="Pfam" id="PF00892">
    <property type="entry name" value="EamA"/>
    <property type="match status" value="2"/>
</dbReference>
<evidence type="ECO:0000313" key="3">
    <source>
        <dbReference type="EMBL" id="KAA2235574.1"/>
    </source>
</evidence>
<dbReference type="SUPFAM" id="SSF103481">
    <property type="entry name" value="Multidrug resistance efflux transporter EmrE"/>
    <property type="match status" value="2"/>
</dbReference>
<keyword evidence="4" id="KW-1185">Reference proteome</keyword>
<dbReference type="GO" id="GO:0016020">
    <property type="term" value="C:membrane"/>
    <property type="evidence" value="ECO:0007669"/>
    <property type="project" value="InterPro"/>
</dbReference>
<dbReference type="EMBL" id="VUOA01000034">
    <property type="protein sequence ID" value="KAA2235574.1"/>
    <property type="molecule type" value="Genomic_DNA"/>
</dbReference>
<dbReference type="AlphaFoldDB" id="A0A5B2V977"/>
<reference evidence="3 4" key="1">
    <citation type="submission" date="2019-09" db="EMBL/GenBank/DDBJ databases">
        <title>Salinarimonas rosea gen. nov., sp. nov., a new member of the a-2 subgroup of the Proteobacteria.</title>
        <authorList>
            <person name="Liu J."/>
        </authorList>
    </citation>
    <scope>NUCLEOTIDE SEQUENCE [LARGE SCALE GENOMIC DNA]</scope>
    <source>
        <strain evidence="3 4">BN140002</strain>
    </source>
</reference>
<dbReference type="PANTHER" id="PTHR22911:SF137">
    <property type="entry name" value="SOLUTE CARRIER FAMILY 35 MEMBER G2-RELATED"/>
    <property type="match status" value="1"/>
</dbReference>
<dbReference type="Gene3D" id="1.10.3730.20">
    <property type="match status" value="2"/>
</dbReference>
<comment type="caution">
    <text evidence="3">The sequence shown here is derived from an EMBL/GenBank/DDBJ whole genome shotgun (WGS) entry which is preliminary data.</text>
</comment>
<evidence type="ECO:0000313" key="4">
    <source>
        <dbReference type="Proteomes" id="UP000323142"/>
    </source>
</evidence>
<keyword evidence="1" id="KW-0812">Transmembrane</keyword>
<feature type="transmembrane region" description="Helical" evidence="1">
    <location>
        <begin position="243"/>
        <end position="265"/>
    </location>
</feature>
<dbReference type="RefSeq" id="WP_149820436.1">
    <property type="nucleotide sequence ID" value="NZ_VUOA01000034.1"/>
</dbReference>
<feature type="transmembrane region" description="Helical" evidence="1">
    <location>
        <begin position="152"/>
        <end position="170"/>
    </location>
</feature>
<sequence length="290" mass="30520">MSPAPLLLVVAAAFIHATWNLLSKQAATAGPAFVFAYNLVACTAYAPWVAWHLAEGTQTWSWPIAGCILLSGLIHLTYSLCLQRGYQVADLSVVYPVARGTGPMLSSLGAFLLLGEPPSLHGLLGLAAVVVGIALIATRGDVTAFRRPSGQAGVRWGGATGSLIASYTVVDGFGVKSLGIQPVILDWFCNVLRFFLLAPVVLRNLGRARDLMRGHWLRAVGVGLLSPLSYILVLSALDMGAPLSVVAPVREMSMMIGAVFGIVFLRETVGGWRLTGCLVLIGGVVLLGAS</sequence>
<evidence type="ECO:0000256" key="1">
    <source>
        <dbReference type="SAM" id="Phobius"/>
    </source>
</evidence>
<feature type="transmembrane region" description="Helical" evidence="1">
    <location>
        <begin position="6"/>
        <end position="22"/>
    </location>
</feature>
<feature type="transmembrane region" description="Helical" evidence="1">
    <location>
        <begin position="34"/>
        <end position="54"/>
    </location>
</feature>
<dbReference type="Proteomes" id="UP000323142">
    <property type="component" value="Unassembled WGS sequence"/>
</dbReference>
<dbReference type="InterPro" id="IPR037185">
    <property type="entry name" value="EmrE-like"/>
</dbReference>
<evidence type="ECO:0000259" key="2">
    <source>
        <dbReference type="Pfam" id="PF00892"/>
    </source>
</evidence>
<proteinExistence type="predicted"/>